<dbReference type="Proteomes" id="UP000256431">
    <property type="component" value="Unassembled WGS sequence"/>
</dbReference>
<proteinExistence type="predicted"/>
<dbReference type="EMBL" id="QRDH01000020">
    <property type="protein sequence ID" value="RDU39040.1"/>
    <property type="molecule type" value="Genomic_DNA"/>
</dbReference>
<feature type="transmembrane region" description="Helical" evidence="1">
    <location>
        <begin position="104"/>
        <end position="126"/>
    </location>
</feature>
<evidence type="ECO:0000256" key="1">
    <source>
        <dbReference type="SAM" id="Phobius"/>
    </source>
</evidence>
<protein>
    <submittedName>
        <fullName evidence="2">Uncharacterized protein</fullName>
    </submittedName>
</protein>
<keyword evidence="1" id="KW-0472">Membrane</keyword>
<feature type="transmembrane region" description="Helical" evidence="1">
    <location>
        <begin position="71"/>
        <end position="92"/>
    </location>
</feature>
<keyword evidence="1" id="KW-0812">Transmembrane</keyword>
<gene>
    <name evidence="2" type="ORF">DXI23_20340</name>
</gene>
<reference evidence="2 3" key="1">
    <citation type="submission" date="2018-08" db="EMBL/GenBank/DDBJ databases">
        <title>Genome sequence of Marinobacter flavimaris KCTC 12185.</title>
        <authorList>
            <person name="Chun J."/>
            <person name="Kim B.-Y."/>
            <person name="Choi S.-B."/>
            <person name="Kwak M.-J."/>
        </authorList>
    </citation>
    <scope>NUCLEOTIDE SEQUENCE [LARGE SCALE GENOMIC DNA]</scope>
    <source>
        <strain evidence="2 3">KCTC 12185</strain>
    </source>
</reference>
<evidence type="ECO:0000313" key="2">
    <source>
        <dbReference type="EMBL" id="RDU39040.1"/>
    </source>
</evidence>
<organism evidence="2 3">
    <name type="scientific">Marinobacter flavimaris</name>
    <dbReference type="NCBI Taxonomy" id="262076"/>
    <lineage>
        <taxon>Bacteria</taxon>
        <taxon>Pseudomonadati</taxon>
        <taxon>Pseudomonadota</taxon>
        <taxon>Gammaproteobacteria</taxon>
        <taxon>Pseudomonadales</taxon>
        <taxon>Marinobacteraceae</taxon>
        <taxon>Marinobacter</taxon>
    </lineage>
</organism>
<sequence>MLDKILLTISIALYAIAVPYLEINDTHVFNPDWVAHARLHEVWQLITNSSLGAIALWLTWMSVDGKGKASVIALVVTGGFLAAYALQGLYGGSMVHPDGTEKTVLGINVGVIGFGWVFVSSVFTLVRAGRLSVMQQES</sequence>
<dbReference type="RefSeq" id="WP_104272464.1">
    <property type="nucleotide sequence ID" value="NZ_PSSW01000022.1"/>
</dbReference>
<name>A0A3D8GX61_9GAMM</name>
<keyword evidence="1" id="KW-1133">Transmembrane helix</keyword>
<accession>A0A3D8GX61</accession>
<feature type="transmembrane region" description="Helical" evidence="1">
    <location>
        <begin position="41"/>
        <end position="59"/>
    </location>
</feature>
<dbReference type="AlphaFoldDB" id="A0A3D8GX61"/>
<evidence type="ECO:0000313" key="3">
    <source>
        <dbReference type="Proteomes" id="UP000256431"/>
    </source>
</evidence>
<keyword evidence="3" id="KW-1185">Reference proteome</keyword>
<comment type="caution">
    <text evidence="2">The sequence shown here is derived from an EMBL/GenBank/DDBJ whole genome shotgun (WGS) entry which is preliminary data.</text>
</comment>